<feature type="region of interest" description="Disordered" evidence="1">
    <location>
        <begin position="1245"/>
        <end position="1284"/>
    </location>
</feature>
<feature type="compositionally biased region" description="Basic and acidic residues" evidence="1">
    <location>
        <begin position="230"/>
        <end position="241"/>
    </location>
</feature>
<accession>A0AAW2I557</accession>
<feature type="compositionally biased region" description="Low complexity" evidence="1">
    <location>
        <begin position="211"/>
        <end position="229"/>
    </location>
</feature>
<feature type="compositionally biased region" description="Basic and acidic residues" evidence="1">
    <location>
        <begin position="158"/>
        <end position="167"/>
    </location>
</feature>
<protein>
    <submittedName>
        <fullName evidence="2">Uncharacterized protein</fullName>
    </submittedName>
</protein>
<feature type="region of interest" description="Disordered" evidence="1">
    <location>
        <begin position="471"/>
        <end position="496"/>
    </location>
</feature>
<feature type="compositionally biased region" description="Low complexity" evidence="1">
    <location>
        <begin position="667"/>
        <end position="684"/>
    </location>
</feature>
<feature type="compositionally biased region" description="Low complexity" evidence="1">
    <location>
        <begin position="103"/>
        <end position="115"/>
    </location>
</feature>
<name>A0AAW2I557_9NEOP</name>
<feature type="compositionally biased region" description="Basic and acidic residues" evidence="1">
    <location>
        <begin position="1142"/>
        <end position="1162"/>
    </location>
</feature>
<feature type="compositionally biased region" description="Basic and acidic residues" evidence="1">
    <location>
        <begin position="353"/>
        <end position="374"/>
    </location>
</feature>
<gene>
    <name evidence="2" type="ORF">PYX00_004152</name>
</gene>
<feature type="compositionally biased region" description="Acidic residues" evidence="1">
    <location>
        <begin position="1128"/>
        <end position="1141"/>
    </location>
</feature>
<reference evidence="2" key="1">
    <citation type="journal article" date="2024" name="Gigascience">
        <title>Chromosome-level genome of the poultry shaft louse Menopon gallinae provides insight into the host-switching and adaptive evolution of parasitic lice.</title>
        <authorList>
            <person name="Xu Y."/>
            <person name="Ma L."/>
            <person name="Liu S."/>
            <person name="Liang Y."/>
            <person name="Liu Q."/>
            <person name="He Z."/>
            <person name="Tian L."/>
            <person name="Duan Y."/>
            <person name="Cai W."/>
            <person name="Li H."/>
            <person name="Song F."/>
        </authorList>
    </citation>
    <scope>NUCLEOTIDE SEQUENCE</scope>
    <source>
        <strain evidence="2">Cailab_2023a</strain>
    </source>
</reference>
<evidence type="ECO:0000313" key="2">
    <source>
        <dbReference type="EMBL" id="KAL0276610.1"/>
    </source>
</evidence>
<comment type="caution">
    <text evidence="2">The sequence shown here is derived from an EMBL/GenBank/DDBJ whole genome shotgun (WGS) entry which is preliminary data.</text>
</comment>
<feature type="region of interest" description="Disordered" evidence="1">
    <location>
        <begin position="1"/>
        <end position="243"/>
    </location>
</feature>
<evidence type="ECO:0000256" key="1">
    <source>
        <dbReference type="SAM" id="MobiDB-lite"/>
    </source>
</evidence>
<dbReference type="EMBL" id="JARGDH010000002">
    <property type="protein sequence ID" value="KAL0276610.1"/>
    <property type="molecule type" value="Genomic_DNA"/>
</dbReference>
<sequence>MNTREKSKSRKPSMDVEDLSEEFYGDALSRLTKKRHRRSHHRDGEEADDAETNEESPKDAKTLRKEMKLRKILDRMNKRRKSDENDSDQGKSRLRARLEAKLAKLSAMEPSTEMTETPEEVKSTDNIVEMTTETPEEAIVGEEKEEKVEQSTTTEINVKADDKKPEENNEEVAAQPENVTESDPKVEQQKPDAEEKKPDIAVSSDLKKAPEVATEAPAAVETTLAATTEKSPEKKKEKVPADESLEMPQTILLIPEVEGLMYNPVIVAHAMENGEGLREEDYDGDMPTQVTNLEPFLREETSVPESVELARYSQPELPDLITELLEGQTMPWKGARAEEMEPSNGKRGSKSNEGNRAEKIVRMQEPEEREDKSELVGSYPGGSGAFVGSKSNEGSRAQKIVRMQEPEDKIELVGSYPGGSGSFVGSKSNEGNRAQKIVRMQEPEDKSELVGSYPGGSGSFVGSFASVSDVHTSRIPEGKRGEEIRDSGMDSDPNSSVAGLMKAELEDELSERESLETEMPATLSRKRRGIFDRGMLTPEERIRNFKRIVHRRHSPFGHRNELPVPENGESFWKMAGSTVKAVFNDVIPEAYGKTKNKIENLGIAEYFKEFGKIVEQMKNLDKLFANIGQAAVRNYIKGTEDEKGDYIQVIEKRRRSRRDVEGVLTTEMEQPTETTTAIPEQTTASNNVQTTVDLAENKPKPKGLKKSPKERPNDLIRDIFLLDSNPGIVEVTKTPLTTEAPQTISLQPFESRYAKMPKMNHIQSRFYKRESLKNQPLSEAEIQSMGISKFAPWMKTTKDFISQALTTLQRQRELSEMIARESVNDLVKREIERKVIGKREASVGGARFPVYQMPNRKREVYGNADDANSKFLNQLQPGVYIVPTEEMKNLRSEQITKEAPATKPGMPNMVTLNIYYDKKKPEEWSSSREADTTNVNEYVSYYNAPDAVWSPVPIANPTGEFVPPLPETTIGNGYLPPVPQHMPPFHTETRFHDPVHQRVLHYPEPYPDWVPAHGYPPRTQTFYYPEHQPYGPPKSDWADFKMHHVPTNREAESDSGWAVQFHPTKKPAKAQTRPTLRPPRTFPDKKRSIGKGKMDSNFPGLALPFWKFFTPKKDEKLQPTTAKPIDDVSSESESESIEELFAENRKRAKLNEAKNKDKKPEVTEAPAEEPQPEGSSRKRRDVVTVEFQDHDLIPEWFGTIQELDNTLHDQHDELERLARIVPLSLYDYEDDHSFLGEDILHRRRRDADDGKPVVKSLKSEDSSLEVQEHKPEEKPGKTEQPKSDDVISQFFKYAYESLVEMMKGMTGFI</sequence>
<proteinExistence type="predicted"/>
<feature type="region of interest" description="Disordered" evidence="1">
    <location>
        <begin position="1063"/>
        <end position="1094"/>
    </location>
</feature>
<feature type="compositionally biased region" description="Basic and acidic residues" evidence="1">
    <location>
        <begin position="182"/>
        <end position="210"/>
    </location>
</feature>
<feature type="region of interest" description="Disordered" evidence="1">
    <location>
        <begin position="335"/>
        <end position="397"/>
    </location>
</feature>
<feature type="compositionally biased region" description="Basic residues" evidence="1">
    <location>
        <begin position="31"/>
        <end position="41"/>
    </location>
</feature>
<feature type="region of interest" description="Disordered" evidence="1">
    <location>
        <begin position="1116"/>
        <end position="1182"/>
    </location>
</feature>
<feature type="compositionally biased region" description="Basic and acidic residues" evidence="1">
    <location>
        <begin position="471"/>
        <end position="488"/>
    </location>
</feature>
<feature type="compositionally biased region" description="Basic and acidic residues" evidence="1">
    <location>
        <begin position="55"/>
        <end position="102"/>
    </location>
</feature>
<feature type="compositionally biased region" description="Acidic residues" evidence="1">
    <location>
        <begin position="15"/>
        <end position="24"/>
    </location>
</feature>
<feature type="region of interest" description="Disordered" evidence="1">
    <location>
        <begin position="667"/>
        <end position="710"/>
    </location>
</feature>
<feature type="compositionally biased region" description="Acidic residues" evidence="1">
    <location>
        <begin position="45"/>
        <end position="54"/>
    </location>
</feature>
<organism evidence="2">
    <name type="scientific">Menopon gallinae</name>
    <name type="common">poultry shaft louse</name>
    <dbReference type="NCBI Taxonomy" id="328185"/>
    <lineage>
        <taxon>Eukaryota</taxon>
        <taxon>Metazoa</taxon>
        <taxon>Ecdysozoa</taxon>
        <taxon>Arthropoda</taxon>
        <taxon>Hexapoda</taxon>
        <taxon>Insecta</taxon>
        <taxon>Pterygota</taxon>
        <taxon>Neoptera</taxon>
        <taxon>Paraneoptera</taxon>
        <taxon>Psocodea</taxon>
        <taxon>Troctomorpha</taxon>
        <taxon>Phthiraptera</taxon>
        <taxon>Amblycera</taxon>
        <taxon>Menoponidae</taxon>
        <taxon>Menopon</taxon>
    </lineage>
</organism>
<feature type="compositionally biased region" description="Polar residues" evidence="1">
    <location>
        <begin position="124"/>
        <end position="133"/>
    </location>
</feature>